<evidence type="ECO:0008006" key="3">
    <source>
        <dbReference type="Google" id="ProtNLM"/>
    </source>
</evidence>
<reference evidence="2" key="1">
    <citation type="submission" date="2013-12" db="EMBL/GenBank/DDBJ databases">
        <title>The Genome Sequence of Aphanomyces astaci APO3.</title>
        <authorList>
            <consortium name="The Broad Institute Genomics Platform"/>
            <person name="Russ C."/>
            <person name="Tyler B."/>
            <person name="van West P."/>
            <person name="Dieguez-Uribeondo J."/>
            <person name="Young S.K."/>
            <person name="Zeng Q."/>
            <person name="Gargeya S."/>
            <person name="Fitzgerald M."/>
            <person name="Abouelleil A."/>
            <person name="Alvarado L."/>
            <person name="Chapman S.B."/>
            <person name="Gainer-Dewar J."/>
            <person name="Goldberg J."/>
            <person name="Griggs A."/>
            <person name="Gujja S."/>
            <person name="Hansen M."/>
            <person name="Howarth C."/>
            <person name="Imamovic A."/>
            <person name="Ireland A."/>
            <person name="Larimer J."/>
            <person name="McCowan C."/>
            <person name="Murphy C."/>
            <person name="Pearson M."/>
            <person name="Poon T.W."/>
            <person name="Priest M."/>
            <person name="Roberts A."/>
            <person name="Saif S."/>
            <person name="Shea T."/>
            <person name="Sykes S."/>
            <person name="Wortman J."/>
            <person name="Nusbaum C."/>
            <person name="Birren B."/>
        </authorList>
    </citation>
    <scope>NUCLEOTIDE SEQUENCE [LARGE SCALE GENOMIC DNA]</scope>
    <source>
        <strain evidence="2">APO3</strain>
    </source>
</reference>
<protein>
    <recommendedName>
        <fullName evidence="3">DDE-1 domain-containing protein</fullName>
    </recommendedName>
</protein>
<evidence type="ECO:0000313" key="2">
    <source>
        <dbReference type="EMBL" id="ETV64311.1"/>
    </source>
</evidence>
<dbReference type="RefSeq" id="XP_009846206.1">
    <property type="nucleotide sequence ID" value="XM_009847904.1"/>
</dbReference>
<sequence>MPLNRHTPAMTTQTHSPSTGGNNDVSGYREPWVNSPTETLLRKHSDLGPCCSDRQFARQEHIQIATLRGWLKRKHEYLESVKRGSNTTLYGHGQLESVSYGADLVKFMDSVRDIEKFLTTAHVVTWFKTHQQPWLVAYLDGKPDQVRAYKAGTMCVKEFAGRAPRKACRVRQVVLAKVTAYDPANIINIDETGVHYDMPPRRTWARIGESSKVFELTVL</sequence>
<dbReference type="EMBL" id="KI913330">
    <property type="protein sequence ID" value="ETV64311.1"/>
    <property type="molecule type" value="Genomic_DNA"/>
</dbReference>
<proteinExistence type="predicted"/>
<dbReference type="GeneID" id="20820775"/>
<dbReference type="VEuPathDB" id="FungiDB:H257_18779"/>
<organism evidence="2">
    <name type="scientific">Aphanomyces astaci</name>
    <name type="common">Crayfish plague agent</name>
    <dbReference type="NCBI Taxonomy" id="112090"/>
    <lineage>
        <taxon>Eukaryota</taxon>
        <taxon>Sar</taxon>
        <taxon>Stramenopiles</taxon>
        <taxon>Oomycota</taxon>
        <taxon>Saprolegniomycetes</taxon>
        <taxon>Saprolegniales</taxon>
        <taxon>Verrucalvaceae</taxon>
        <taxon>Aphanomyces</taxon>
    </lineage>
</organism>
<name>W4FBX0_APHAT</name>
<feature type="region of interest" description="Disordered" evidence="1">
    <location>
        <begin position="1"/>
        <end position="28"/>
    </location>
</feature>
<gene>
    <name evidence="2" type="ORF">H257_18779</name>
</gene>
<accession>W4FBX0</accession>
<dbReference type="AlphaFoldDB" id="W4FBX0"/>
<evidence type="ECO:0000256" key="1">
    <source>
        <dbReference type="SAM" id="MobiDB-lite"/>
    </source>
</evidence>
<dbReference type="OrthoDB" id="90455at2759"/>
<feature type="compositionally biased region" description="Polar residues" evidence="1">
    <location>
        <begin position="9"/>
        <end position="25"/>
    </location>
</feature>